<evidence type="ECO:0000313" key="3">
    <source>
        <dbReference type="Proteomes" id="UP001293254"/>
    </source>
</evidence>
<reference evidence="2" key="1">
    <citation type="submission" date="2020-06" db="EMBL/GenBank/DDBJ databases">
        <authorList>
            <person name="Li T."/>
            <person name="Hu X."/>
            <person name="Zhang T."/>
            <person name="Song X."/>
            <person name="Zhang H."/>
            <person name="Dai N."/>
            <person name="Sheng W."/>
            <person name="Hou X."/>
            <person name="Wei L."/>
        </authorList>
    </citation>
    <scope>NUCLEOTIDE SEQUENCE</scope>
    <source>
        <strain evidence="2">3651</strain>
        <tissue evidence="2">Leaf</tissue>
    </source>
</reference>
<gene>
    <name evidence="2" type="ORF">Salat_1173400</name>
</gene>
<dbReference type="EMBL" id="JACGWO010000004">
    <property type="protein sequence ID" value="KAK4428735.1"/>
    <property type="molecule type" value="Genomic_DNA"/>
</dbReference>
<dbReference type="AlphaFoldDB" id="A0AAE2CNJ5"/>
<sequence>MMVIDLINDKEMRALVDTGATHNFISDWIIQELGMDVKPCDSQPSHVYEREYSEEDTSTGTKLKMAETGPSKASLSKEGAHSPHITIFAALRGYRRRWRQDGLRYNRFVELSQKS</sequence>
<dbReference type="SUPFAM" id="SSF50630">
    <property type="entry name" value="Acid proteases"/>
    <property type="match status" value="1"/>
</dbReference>
<evidence type="ECO:0000256" key="1">
    <source>
        <dbReference type="SAM" id="MobiDB-lite"/>
    </source>
</evidence>
<name>A0AAE2CNJ5_9LAMI</name>
<protein>
    <submittedName>
        <fullName evidence="2">Uncharacterized protein</fullName>
    </submittedName>
</protein>
<reference evidence="2" key="2">
    <citation type="journal article" date="2024" name="Plant">
        <title>Genomic evolution and insights into agronomic trait innovations of Sesamum species.</title>
        <authorList>
            <person name="Miao H."/>
            <person name="Wang L."/>
            <person name="Qu L."/>
            <person name="Liu H."/>
            <person name="Sun Y."/>
            <person name="Le M."/>
            <person name="Wang Q."/>
            <person name="Wei S."/>
            <person name="Zheng Y."/>
            <person name="Lin W."/>
            <person name="Duan Y."/>
            <person name="Cao H."/>
            <person name="Xiong S."/>
            <person name="Wang X."/>
            <person name="Wei L."/>
            <person name="Li C."/>
            <person name="Ma Q."/>
            <person name="Ju M."/>
            <person name="Zhao R."/>
            <person name="Li G."/>
            <person name="Mu C."/>
            <person name="Tian Q."/>
            <person name="Mei H."/>
            <person name="Zhang T."/>
            <person name="Gao T."/>
            <person name="Zhang H."/>
        </authorList>
    </citation>
    <scope>NUCLEOTIDE SEQUENCE</scope>
    <source>
        <strain evidence="2">3651</strain>
    </source>
</reference>
<dbReference type="InterPro" id="IPR021109">
    <property type="entry name" value="Peptidase_aspartic_dom_sf"/>
</dbReference>
<dbReference type="Gene3D" id="2.40.70.10">
    <property type="entry name" value="Acid Proteases"/>
    <property type="match status" value="1"/>
</dbReference>
<feature type="region of interest" description="Disordered" evidence="1">
    <location>
        <begin position="47"/>
        <end position="80"/>
    </location>
</feature>
<dbReference type="CDD" id="cd00303">
    <property type="entry name" value="retropepsin_like"/>
    <property type="match status" value="1"/>
</dbReference>
<accession>A0AAE2CNJ5</accession>
<comment type="caution">
    <text evidence="2">The sequence shown here is derived from an EMBL/GenBank/DDBJ whole genome shotgun (WGS) entry which is preliminary data.</text>
</comment>
<dbReference type="Pfam" id="PF13650">
    <property type="entry name" value="Asp_protease_2"/>
    <property type="match status" value="1"/>
</dbReference>
<proteinExistence type="predicted"/>
<keyword evidence="3" id="KW-1185">Reference proteome</keyword>
<evidence type="ECO:0000313" key="2">
    <source>
        <dbReference type="EMBL" id="KAK4428735.1"/>
    </source>
</evidence>
<dbReference type="Proteomes" id="UP001293254">
    <property type="component" value="Unassembled WGS sequence"/>
</dbReference>
<organism evidence="2 3">
    <name type="scientific">Sesamum alatum</name>
    <dbReference type="NCBI Taxonomy" id="300844"/>
    <lineage>
        <taxon>Eukaryota</taxon>
        <taxon>Viridiplantae</taxon>
        <taxon>Streptophyta</taxon>
        <taxon>Embryophyta</taxon>
        <taxon>Tracheophyta</taxon>
        <taxon>Spermatophyta</taxon>
        <taxon>Magnoliopsida</taxon>
        <taxon>eudicotyledons</taxon>
        <taxon>Gunneridae</taxon>
        <taxon>Pentapetalae</taxon>
        <taxon>asterids</taxon>
        <taxon>lamiids</taxon>
        <taxon>Lamiales</taxon>
        <taxon>Pedaliaceae</taxon>
        <taxon>Sesamum</taxon>
    </lineage>
</organism>